<dbReference type="GeneID" id="106172046"/>
<sequence>MISLQAVSMKYDNVTMVIQQLQSALNSLDAVTRQELQPLLQTVISANNATRAELASMLARLHTLEKEQGNVLLWLSRIENERAQLLSKVDASSKVYSSCSEWKRNGHDQDGHYLLDVDGKGGVPAFYVWCTMTSSPPTASIGHDQGLRTKTDGYEKDGSHIFRVLYDVTMRQLTALMANSTNCKQHLKYECHGALINDASTGIRYSWWVSRDGEKMTYWPGGDPNLGGCACKRTNSCAGGLKCNCNMNDNTWRQDEGYITDVTKLPVTKLRFGDTGDASEQAYFTLGPVKCEN</sequence>
<name>A0A1S3JCF8_LINAN</name>
<dbReference type="Proteomes" id="UP000085678">
    <property type="component" value="Unplaced"/>
</dbReference>
<dbReference type="RefSeq" id="XP_013408082.1">
    <property type="nucleotide sequence ID" value="XM_013552628.1"/>
</dbReference>
<dbReference type="KEGG" id="lak:106172046"/>
<keyword evidence="1" id="KW-1185">Reference proteome</keyword>
<accession>A0A1S3JCF8</accession>
<dbReference type="Gene3D" id="2.60.120.1000">
    <property type="match status" value="1"/>
</dbReference>
<dbReference type="AlphaFoldDB" id="A0A1S3JCF8"/>
<gene>
    <name evidence="2" type="primary">LOC106172046</name>
</gene>
<dbReference type="InParanoid" id="A0A1S3JCF8"/>
<dbReference type="InterPro" id="IPR036056">
    <property type="entry name" value="Fibrinogen-like_C"/>
</dbReference>
<evidence type="ECO:0000313" key="1">
    <source>
        <dbReference type="Proteomes" id="UP000085678"/>
    </source>
</evidence>
<protein>
    <submittedName>
        <fullName evidence="2">Contactin-associated protein-like 2 isoform X1</fullName>
    </submittedName>
</protein>
<proteinExistence type="predicted"/>
<evidence type="ECO:0000313" key="2">
    <source>
        <dbReference type="RefSeq" id="XP_013408082.1"/>
    </source>
</evidence>
<reference evidence="2" key="1">
    <citation type="submission" date="2025-08" db="UniProtKB">
        <authorList>
            <consortium name="RefSeq"/>
        </authorList>
    </citation>
    <scope>IDENTIFICATION</scope>
    <source>
        <tissue evidence="2">Gonads</tissue>
    </source>
</reference>
<dbReference type="OrthoDB" id="6065219at2759"/>
<organism evidence="1 2">
    <name type="scientific">Lingula anatina</name>
    <name type="common">Brachiopod</name>
    <name type="synonym">Lingula unguis</name>
    <dbReference type="NCBI Taxonomy" id="7574"/>
    <lineage>
        <taxon>Eukaryota</taxon>
        <taxon>Metazoa</taxon>
        <taxon>Spiralia</taxon>
        <taxon>Lophotrochozoa</taxon>
        <taxon>Brachiopoda</taxon>
        <taxon>Linguliformea</taxon>
        <taxon>Lingulata</taxon>
        <taxon>Lingulida</taxon>
        <taxon>Linguloidea</taxon>
        <taxon>Lingulidae</taxon>
        <taxon>Lingula</taxon>
    </lineage>
</organism>
<dbReference type="SUPFAM" id="SSF56496">
    <property type="entry name" value="Fibrinogen C-terminal domain-like"/>
    <property type="match status" value="1"/>
</dbReference>